<dbReference type="InterPro" id="IPR011006">
    <property type="entry name" value="CheY-like_superfamily"/>
</dbReference>
<dbReference type="InterPro" id="IPR003661">
    <property type="entry name" value="HisK_dim/P_dom"/>
</dbReference>
<dbReference type="Gene3D" id="1.10.287.130">
    <property type="match status" value="1"/>
</dbReference>
<dbReference type="Gene3D" id="2.130.10.10">
    <property type="entry name" value="YVTN repeat-like/Quinoprotein amine dehydrogenase"/>
    <property type="match status" value="3"/>
</dbReference>
<dbReference type="SMART" id="SM00388">
    <property type="entry name" value="HisKA"/>
    <property type="match status" value="1"/>
</dbReference>
<evidence type="ECO:0000313" key="13">
    <source>
        <dbReference type="Proteomes" id="UP001228636"/>
    </source>
</evidence>
<evidence type="ECO:0000256" key="1">
    <source>
        <dbReference type="ARBA" id="ARBA00000085"/>
    </source>
</evidence>
<dbReference type="GO" id="GO:0000155">
    <property type="term" value="F:phosphorelay sensor kinase activity"/>
    <property type="evidence" value="ECO:0007669"/>
    <property type="project" value="InterPro"/>
</dbReference>
<feature type="modified residue" description="4-aspartylphosphate" evidence="7">
    <location>
        <position position="1183"/>
    </location>
</feature>
<dbReference type="Pfam" id="PF12833">
    <property type="entry name" value="HTH_18"/>
    <property type="match status" value="1"/>
</dbReference>
<dbReference type="PROSITE" id="PS50110">
    <property type="entry name" value="RESPONSE_REGULATORY"/>
    <property type="match status" value="1"/>
</dbReference>
<dbReference type="RefSeq" id="WP_261973039.1">
    <property type="nucleotide sequence ID" value="NZ_CP103460.1"/>
</dbReference>
<keyword evidence="5" id="KW-0238">DNA-binding</keyword>
<dbReference type="Pfam" id="PF00512">
    <property type="entry name" value="HisKA"/>
    <property type="match status" value="1"/>
</dbReference>
<dbReference type="InterPro" id="IPR011110">
    <property type="entry name" value="Reg_prop"/>
</dbReference>
<dbReference type="SUPFAM" id="SSF46689">
    <property type="entry name" value="Homeodomain-like"/>
    <property type="match status" value="1"/>
</dbReference>
<evidence type="ECO:0000256" key="7">
    <source>
        <dbReference type="PROSITE-ProRule" id="PRU00169"/>
    </source>
</evidence>
<feature type="transmembrane region" description="Helical" evidence="8">
    <location>
        <begin position="810"/>
        <end position="831"/>
    </location>
</feature>
<keyword evidence="6" id="KW-0804">Transcription</keyword>
<comment type="catalytic activity">
    <reaction evidence="1">
        <text>ATP + protein L-histidine = ADP + protein N-phospho-L-histidine.</text>
        <dbReference type="EC" id="2.7.13.3"/>
    </reaction>
</comment>
<dbReference type="PRINTS" id="PR00344">
    <property type="entry name" value="BCTRLSENSOR"/>
</dbReference>
<dbReference type="InterPro" id="IPR009057">
    <property type="entry name" value="Homeodomain-like_sf"/>
</dbReference>
<dbReference type="GO" id="GO:0003700">
    <property type="term" value="F:DNA-binding transcription factor activity"/>
    <property type="evidence" value="ECO:0007669"/>
    <property type="project" value="InterPro"/>
</dbReference>
<evidence type="ECO:0000259" key="9">
    <source>
        <dbReference type="PROSITE" id="PS01124"/>
    </source>
</evidence>
<dbReference type="SMART" id="SM00448">
    <property type="entry name" value="REC"/>
    <property type="match status" value="1"/>
</dbReference>
<dbReference type="Gene3D" id="1.10.10.60">
    <property type="entry name" value="Homeodomain-like"/>
    <property type="match status" value="1"/>
</dbReference>
<dbReference type="Pfam" id="PF07494">
    <property type="entry name" value="Reg_prop"/>
    <property type="match status" value="6"/>
</dbReference>
<dbReference type="Gene3D" id="2.60.40.10">
    <property type="entry name" value="Immunoglobulins"/>
    <property type="match status" value="1"/>
</dbReference>
<evidence type="ECO:0000256" key="3">
    <source>
        <dbReference type="ARBA" id="ARBA00022553"/>
    </source>
</evidence>
<dbReference type="CDD" id="cd00082">
    <property type="entry name" value="HisKA"/>
    <property type="match status" value="1"/>
</dbReference>
<evidence type="ECO:0000256" key="8">
    <source>
        <dbReference type="SAM" id="Phobius"/>
    </source>
</evidence>
<name>A0AAJ1QXR7_9FLAO</name>
<protein>
    <recommendedName>
        <fullName evidence="2">histidine kinase</fullName>
        <ecNumber evidence="2">2.7.13.3</ecNumber>
    </recommendedName>
</protein>
<dbReference type="InterPro" id="IPR036097">
    <property type="entry name" value="HisK_dim/P_sf"/>
</dbReference>
<evidence type="ECO:0000259" key="10">
    <source>
        <dbReference type="PROSITE" id="PS50109"/>
    </source>
</evidence>
<dbReference type="InterPro" id="IPR036890">
    <property type="entry name" value="HATPase_C_sf"/>
</dbReference>
<dbReference type="InterPro" id="IPR003594">
    <property type="entry name" value="HATPase_dom"/>
</dbReference>
<dbReference type="SUPFAM" id="SSF47384">
    <property type="entry name" value="Homodimeric domain of signal transducing histidine kinase"/>
    <property type="match status" value="1"/>
</dbReference>
<dbReference type="SUPFAM" id="SSF63829">
    <property type="entry name" value="Calcium-dependent phosphotriesterase"/>
    <property type="match status" value="1"/>
</dbReference>
<dbReference type="SMART" id="SM00342">
    <property type="entry name" value="HTH_ARAC"/>
    <property type="match status" value="1"/>
</dbReference>
<feature type="domain" description="Response regulatory" evidence="11">
    <location>
        <begin position="1135"/>
        <end position="1250"/>
    </location>
</feature>
<dbReference type="FunFam" id="3.40.50.2300:FF:000138">
    <property type="entry name" value="Two-component system sensor histidine kinase/response regulator"/>
    <property type="match status" value="1"/>
</dbReference>
<evidence type="ECO:0000256" key="5">
    <source>
        <dbReference type="ARBA" id="ARBA00023125"/>
    </source>
</evidence>
<keyword evidence="8" id="KW-0472">Membrane</keyword>
<dbReference type="SUPFAM" id="SSF52172">
    <property type="entry name" value="CheY-like"/>
    <property type="match status" value="1"/>
</dbReference>
<dbReference type="PROSITE" id="PS01124">
    <property type="entry name" value="HTH_ARAC_FAMILY_2"/>
    <property type="match status" value="1"/>
</dbReference>
<dbReference type="Pfam" id="PF02518">
    <property type="entry name" value="HATPase_c"/>
    <property type="match status" value="1"/>
</dbReference>
<dbReference type="InterPro" id="IPR011123">
    <property type="entry name" value="Y_Y_Y"/>
</dbReference>
<dbReference type="PANTHER" id="PTHR43547:SF2">
    <property type="entry name" value="HYBRID SIGNAL TRANSDUCTION HISTIDINE KINASE C"/>
    <property type="match status" value="1"/>
</dbReference>
<organism evidence="12 13">
    <name type="scientific">Polaribacter sejongensis</name>
    <dbReference type="NCBI Taxonomy" id="985043"/>
    <lineage>
        <taxon>Bacteria</taxon>
        <taxon>Pseudomonadati</taxon>
        <taxon>Bacteroidota</taxon>
        <taxon>Flavobacteriia</taxon>
        <taxon>Flavobacteriales</taxon>
        <taxon>Flavobacteriaceae</taxon>
    </lineage>
</organism>
<comment type="caution">
    <text evidence="12">The sequence shown here is derived from an EMBL/GenBank/DDBJ whole genome shotgun (WGS) entry which is preliminary data.</text>
</comment>
<dbReference type="Pfam" id="PF00072">
    <property type="entry name" value="Response_reg"/>
    <property type="match status" value="1"/>
</dbReference>
<sequence>MNLRSYIIILFCLISNIVIGQFNNLKFENIDTIDGLSSSTCMDIFQDKEGFMWFGTIDGLNKYNGYEFEIFRSVLGDSKTISNNRITSIQEDNEGNLWVGTNNGLNFFNKRTSKFSEINLYKQLSLSNSSQKNINDLLYDKINNIIWVATNNGAIKIKLGDDNVNTKNFHFSYFINDQSNLNSIDNNGVNVILKDNNNHIWIGTDGNHLNQYNASKNNFNRILIESKKPYELNHIPKGFFIDSDGDFWIGNDLNNLILWEKKLNRFSHISLVDNHVPIFNIFQDDSGFFWVPSEGQGLYLLKKEKNKVSIQQHFKNNLSDPFSLPNNKPSTVFQDKNGIYWIGSYDKGVSKLDLKKYSFGHYYYQPGNNKGLSAKTVQSVLQDKKERIWISSYDGGLNLFEEENNTFKKISYQNNKGLSSDKILYTFECHDGYIWVCTLDGGLNKFNPDNNTVEQFLHDSKDSLSINQNSVWAGVEDAKNRIWLGLRTEGISLFNQKTKHFTNYKNNLVSNDILYLFIDSNNRLLIGTTLGLNVVDLNTLEDFIPKNIEFTEVKENGVRDNWINYITEDHLGNIWIGTDSGIRQLDSNLKLLNSYTSQDGLPNNLVVGIVEDNNNNFWITTKGGLSFLNSQTLKFKNFNIHDGLQGPEFQSKSIEKTKDGRILIGGINGFNIFNPNDIKAPESAILYPQITALKLNNKLVSVGDTINGRVLLNKTISATNNLELQYNENYISFEFLSLYFENPEQIQYAYKMKGLDDEFINIGSNRVVNHSNLKAGNYTFEVKSSIDGQWDASKTTSINIKIFPPIWKTWWAYLLYSLIGALLFYIVIHYYTLKVKESQEHELDQMKLKFFINVSHEFRTPLTLILNPVDKILSSYNQDSDTIKNSAITIQRSARRLLHLVNQLLDYRKMDVGMAPLQFEKGDLITFSRDIFCLFKDLAAKKEINYQFKTSINTLNSLFDFDKVEKIITNLISNAIKFTNNEGDITVSIKKIKETEKKSKLSFLKKDKLTDYVEIIVEDTGVGLNKHQLKNVFSRFYNLDINKAGTGIGLNFTRGLVELCGGEIFIESEHLKGSKFTVRLPLNVNAKAEKVENIKNEFLINSMKAVEYDMFISNDSLISPTTEEKETLDDKKLPTILIVEDNIELRRHLTNDLKDDYIIKEASNGVNGLKMVKKHYPDIVISDVMMPKMDGFEMCKSIKTDFETCHIPVLLLTARTLDEDKIHGYDNGADGYISKPFVTSLLRARINNLLETKRRLRERYSKIGGALSLTEDTTSNLDEAFLDKTRKIILENISDIDFKQDHLLKEIGIGKSQFYRKINALTELNPSGYIRTIRLRHASELLLKKQHSIKEITHMCGFNSTAYFSKTFKELFNVTPTQFMEQEGKEGMPNL</sequence>
<dbReference type="Proteomes" id="UP001228636">
    <property type="component" value="Unassembled WGS sequence"/>
</dbReference>
<reference evidence="12 13" key="1">
    <citation type="journal article" date="2014" name="Int. J. Syst. Evol. Microbiol.">
        <title>Complete genome sequence of Corynebacterium casei LMG S-19264T (=DSM 44701T), isolated from a smear-ripened cheese.</title>
        <authorList>
            <consortium name="US DOE Joint Genome Institute (JGI-PGF)"/>
            <person name="Walter F."/>
            <person name="Albersmeier A."/>
            <person name="Kalinowski J."/>
            <person name="Ruckert C."/>
        </authorList>
    </citation>
    <scope>NUCLEOTIDE SEQUENCE [LARGE SCALE GENOMIC DNA]</scope>
    <source>
        <strain evidence="12 13">CECT 8670</strain>
    </source>
</reference>
<dbReference type="InterPro" id="IPR018062">
    <property type="entry name" value="HTH_AraC-typ_CS"/>
</dbReference>
<keyword evidence="3 7" id="KW-0597">Phosphoprotein</keyword>
<keyword evidence="8" id="KW-1133">Transmembrane helix</keyword>
<evidence type="ECO:0000256" key="6">
    <source>
        <dbReference type="ARBA" id="ARBA00023163"/>
    </source>
</evidence>
<dbReference type="InterPro" id="IPR013783">
    <property type="entry name" value="Ig-like_fold"/>
</dbReference>
<dbReference type="EC" id="2.7.13.3" evidence="2"/>
<accession>A0AAJ1QXR7</accession>
<dbReference type="Pfam" id="PF07495">
    <property type="entry name" value="Y_Y_Y"/>
    <property type="match status" value="1"/>
</dbReference>
<dbReference type="InterPro" id="IPR001789">
    <property type="entry name" value="Sig_transdc_resp-reg_receiver"/>
</dbReference>
<dbReference type="PANTHER" id="PTHR43547">
    <property type="entry name" value="TWO-COMPONENT HISTIDINE KINASE"/>
    <property type="match status" value="1"/>
</dbReference>
<dbReference type="SUPFAM" id="SSF101898">
    <property type="entry name" value="NHL repeat"/>
    <property type="match status" value="1"/>
</dbReference>
<dbReference type="Gene3D" id="3.30.565.10">
    <property type="entry name" value="Histidine kinase-like ATPase, C-terminal domain"/>
    <property type="match status" value="1"/>
</dbReference>
<dbReference type="SUPFAM" id="SSF55874">
    <property type="entry name" value="ATPase domain of HSP90 chaperone/DNA topoisomerase II/histidine kinase"/>
    <property type="match status" value="1"/>
</dbReference>
<dbReference type="SMART" id="SM00387">
    <property type="entry name" value="HATPase_c"/>
    <property type="match status" value="1"/>
</dbReference>
<keyword evidence="4" id="KW-0805">Transcription regulation</keyword>
<feature type="domain" description="Histidine kinase" evidence="10">
    <location>
        <begin position="853"/>
        <end position="1084"/>
    </location>
</feature>
<dbReference type="FunFam" id="1.10.287.130:FF:000045">
    <property type="entry name" value="Two-component system sensor histidine kinase/response regulator"/>
    <property type="match status" value="1"/>
</dbReference>
<proteinExistence type="predicted"/>
<evidence type="ECO:0000313" key="12">
    <source>
        <dbReference type="EMBL" id="MDN3620062.1"/>
    </source>
</evidence>
<evidence type="ECO:0000259" key="11">
    <source>
        <dbReference type="PROSITE" id="PS50110"/>
    </source>
</evidence>
<keyword evidence="8" id="KW-0812">Transmembrane</keyword>
<dbReference type="PROSITE" id="PS50109">
    <property type="entry name" value="HIS_KIN"/>
    <property type="match status" value="1"/>
</dbReference>
<dbReference type="EMBL" id="JAUFQH010000009">
    <property type="protein sequence ID" value="MDN3620062.1"/>
    <property type="molecule type" value="Genomic_DNA"/>
</dbReference>
<dbReference type="InterPro" id="IPR018060">
    <property type="entry name" value="HTH_AraC"/>
</dbReference>
<feature type="domain" description="HTH araC/xylS-type" evidence="9">
    <location>
        <begin position="1283"/>
        <end position="1382"/>
    </location>
</feature>
<dbReference type="InterPro" id="IPR005467">
    <property type="entry name" value="His_kinase_dom"/>
</dbReference>
<dbReference type="InterPro" id="IPR004358">
    <property type="entry name" value="Sig_transdc_His_kin-like_C"/>
</dbReference>
<dbReference type="InterPro" id="IPR015943">
    <property type="entry name" value="WD40/YVTN_repeat-like_dom_sf"/>
</dbReference>
<evidence type="ECO:0000256" key="4">
    <source>
        <dbReference type="ARBA" id="ARBA00023015"/>
    </source>
</evidence>
<dbReference type="Gene3D" id="3.40.50.2300">
    <property type="match status" value="1"/>
</dbReference>
<evidence type="ECO:0000256" key="2">
    <source>
        <dbReference type="ARBA" id="ARBA00012438"/>
    </source>
</evidence>
<dbReference type="PROSITE" id="PS00041">
    <property type="entry name" value="HTH_ARAC_FAMILY_1"/>
    <property type="match status" value="1"/>
</dbReference>
<dbReference type="GO" id="GO:0043565">
    <property type="term" value="F:sequence-specific DNA binding"/>
    <property type="evidence" value="ECO:0007669"/>
    <property type="project" value="InterPro"/>
</dbReference>
<gene>
    <name evidence="12" type="ORF">QWY81_11415</name>
</gene>